<feature type="domain" description="Myb-like" evidence="2">
    <location>
        <begin position="91"/>
        <end position="148"/>
    </location>
</feature>
<evidence type="ECO:0000256" key="1">
    <source>
        <dbReference type="SAM" id="MobiDB-lite"/>
    </source>
</evidence>
<dbReference type="InterPro" id="IPR001005">
    <property type="entry name" value="SANT/Myb"/>
</dbReference>
<feature type="compositionally biased region" description="Polar residues" evidence="1">
    <location>
        <begin position="15"/>
        <end position="27"/>
    </location>
</feature>
<dbReference type="InterPro" id="IPR009057">
    <property type="entry name" value="Homeodomain-like_sf"/>
</dbReference>
<feature type="compositionally biased region" description="Polar residues" evidence="1">
    <location>
        <begin position="56"/>
        <end position="65"/>
    </location>
</feature>
<dbReference type="PROSITE" id="PS50090">
    <property type="entry name" value="MYB_LIKE"/>
    <property type="match status" value="1"/>
</dbReference>
<dbReference type="SUPFAM" id="SSF46689">
    <property type="entry name" value="Homeodomain-like"/>
    <property type="match status" value="1"/>
</dbReference>
<dbReference type="Proteomes" id="UP000265703">
    <property type="component" value="Unassembled WGS sequence"/>
</dbReference>
<dbReference type="CDD" id="cd11660">
    <property type="entry name" value="SANT_TRF"/>
    <property type="match status" value="1"/>
</dbReference>
<accession>A0A397TUH6</accession>
<dbReference type="Gene3D" id="1.10.10.60">
    <property type="entry name" value="Homeodomain-like"/>
    <property type="match status" value="1"/>
</dbReference>
<dbReference type="InterPro" id="IPR017930">
    <property type="entry name" value="Myb_dom"/>
</dbReference>
<organism evidence="4 5">
    <name type="scientific">Glomus cerebriforme</name>
    <dbReference type="NCBI Taxonomy" id="658196"/>
    <lineage>
        <taxon>Eukaryota</taxon>
        <taxon>Fungi</taxon>
        <taxon>Fungi incertae sedis</taxon>
        <taxon>Mucoromycota</taxon>
        <taxon>Glomeromycotina</taxon>
        <taxon>Glomeromycetes</taxon>
        <taxon>Glomerales</taxon>
        <taxon>Glomeraceae</taxon>
        <taxon>Glomus</taxon>
    </lineage>
</organism>
<dbReference type="Pfam" id="PF00249">
    <property type="entry name" value="Myb_DNA-binding"/>
    <property type="match status" value="1"/>
</dbReference>
<keyword evidence="5" id="KW-1185">Reference proteome</keyword>
<evidence type="ECO:0000259" key="3">
    <source>
        <dbReference type="PROSITE" id="PS51294"/>
    </source>
</evidence>
<dbReference type="PROSITE" id="PS51294">
    <property type="entry name" value="HTH_MYB"/>
    <property type="match status" value="1"/>
</dbReference>
<protein>
    <submittedName>
        <fullName evidence="4">Uncharacterized protein</fullName>
    </submittedName>
</protein>
<evidence type="ECO:0000313" key="5">
    <source>
        <dbReference type="Proteomes" id="UP000265703"/>
    </source>
</evidence>
<feature type="region of interest" description="Disordered" evidence="1">
    <location>
        <begin position="15"/>
        <end position="65"/>
    </location>
</feature>
<sequence length="167" mass="19198">MDLCDAVSKVAEVKGTNQNDSLMNNVGKNDEPKNDESFTKERSSSSLMNQLPAVDNKQTSSEELTMEQISTFEQSKDNSRKIIDHVKVKRATKRVKVKWNKQELHALEEGMRQYGKSWTNIKNHYGNIGQALERRTQTQLKDKARSELVRRLREKIDLGAFEVMKNA</sequence>
<proteinExistence type="predicted"/>
<feature type="compositionally biased region" description="Basic and acidic residues" evidence="1">
    <location>
        <begin position="28"/>
        <end position="43"/>
    </location>
</feature>
<dbReference type="SMART" id="SM00717">
    <property type="entry name" value="SANT"/>
    <property type="match status" value="1"/>
</dbReference>
<feature type="domain" description="HTH myb-type" evidence="3">
    <location>
        <begin position="91"/>
        <end position="144"/>
    </location>
</feature>
<name>A0A397TUH6_9GLOM</name>
<evidence type="ECO:0000313" key="4">
    <source>
        <dbReference type="EMBL" id="RIA98791.1"/>
    </source>
</evidence>
<evidence type="ECO:0000259" key="2">
    <source>
        <dbReference type="PROSITE" id="PS50090"/>
    </source>
</evidence>
<dbReference type="EMBL" id="QKYT01000011">
    <property type="protein sequence ID" value="RIA98791.1"/>
    <property type="molecule type" value="Genomic_DNA"/>
</dbReference>
<comment type="caution">
    <text evidence="4">The sequence shown here is derived from an EMBL/GenBank/DDBJ whole genome shotgun (WGS) entry which is preliminary data.</text>
</comment>
<dbReference type="AlphaFoldDB" id="A0A397TUH6"/>
<reference evidence="4 5" key="1">
    <citation type="submission" date="2018-06" db="EMBL/GenBank/DDBJ databases">
        <title>Comparative genomics reveals the genomic features of Rhizophagus irregularis, R. cerebriforme, R. diaphanum and Gigaspora rosea, and their symbiotic lifestyle signature.</title>
        <authorList>
            <person name="Morin E."/>
            <person name="San Clemente H."/>
            <person name="Chen E.C.H."/>
            <person name="De La Providencia I."/>
            <person name="Hainaut M."/>
            <person name="Kuo A."/>
            <person name="Kohler A."/>
            <person name="Murat C."/>
            <person name="Tang N."/>
            <person name="Roy S."/>
            <person name="Loubradou J."/>
            <person name="Henrissat B."/>
            <person name="Grigoriev I.V."/>
            <person name="Corradi N."/>
            <person name="Roux C."/>
            <person name="Martin F.M."/>
        </authorList>
    </citation>
    <scope>NUCLEOTIDE SEQUENCE [LARGE SCALE GENOMIC DNA]</scope>
    <source>
        <strain evidence="4 5">DAOM 227022</strain>
    </source>
</reference>
<gene>
    <name evidence="4" type="ORF">C1645_812271</name>
</gene>
<dbReference type="OrthoDB" id="3366990at2759"/>